<name>A0A7U9DU54_STRLI</name>
<dbReference type="AlphaFoldDB" id="A0A7U9DU54"/>
<evidence type="ECO:0000313" key="2">
    <source>
        <dbReference type="EMBL" id="EOY50164.1"/>
    </source>
</evidence>
<sequence>MITQWFMCSPSQAVLRRRVGRVRMPSAREAGAQDRDRRRMASGSGVS</sequence>
<gene>
    <name evidence="2" type="ORF">SLI_5456</name>
</gene>
<evidence type="ECO:0000256" key="1">
    <source>
        <dbReference type="SAM" id="MobiDB-lite"/>
    </source>
</evidence>
<organism evidence="2 3">
    <name type="scientific">Streptomyces lividans 1326</name>
    <dbReference type="NCBI Taxonomy" id="1200984"/>
    <lineage>
        <taxon>Bacteria</taxon>
        <taxon>Bacillati</taxon>
        <taxon>Actinomycetota</taxon>
        <taxon>Actinomycetes</taxon>
        <taxon>Kitasatosporales</taxon>
        <taxon>Streptomycetaceae</taxon>
        <taxon>Streptomyces</taxon>
    </lineage>
</organism>
<protein>
    <submittedName>
        <fullName evidence="2">Uncharacterized protein</fullName>
    </submittedName>
</protein>
<proteinExistence type="predicted"/>
<reference evidence="3" key="1">
    <citation type="journal article" date="2013" name="Genome Biol. Evol.">
        <title>The genome sequence of Streptomyces lividans 66 reveals a novel tRNA-dependent peptide biosynthetic system within a metal-related genomic island.</title>
        <authorList>
            <person name="Cruz-Morales P."/>
            <person name="Vijgenboom E."/>
            <person name="Iruegas-Bocardo F."/>
            <person name="Girard G."/>
            <person name="Yanez-Guerra L.A."/>
            <person name="Ramos-Aboites H.E."/>
            <person name="Pernodet J.L."/>
            <person name="Anne J."/>
            <person name="van Wezel G.P."/>
            <person name="Barona-Gomez F."/>
        </authorList>
    </citation>
    <scope>NUCLEOTIDE SEQUENCE [LARGE SCALE GENOMIC DNA]</scope>
    <source>
        <strain evidence="3">1326</strain>
    </source>
</reference>
<dbReference type="Proteomes" id="UP000014062">
    <property type="component" value="Chromosome"/>
</dbReference>
<feature type="region of interest" description="Disordered" evidence="1">
    <location>
        <begin position="25"/>
        <end position="47"/>
    </location>
</feature>
<evidence type="ECO:0000313" key="3">
    <source>
        <dbReference type="Proteomes" id="UP000014062"/>
    </source>
</evidence>
<accession>A0A7U9DU54</accession>
<dbReference type="EMBL" id="CM001889">
    <property type="protein sequence ID" value="EOY50164.1"/>
    <property type="molecule type" value="Genomic_DNA"/>
</dbReference>